<feature type="signal peptide" evidence="4">
    <location>
        <begin position="1"/>
        <end position="30"/>
    </location>
</feature>
<dbReference type="Gene3D" id="3.40.190.10">
    <property type="entry name" value="Periplasmic binding protein-like II"/>
    <property type="match status" value="2"/>
</dbReference>
<proteinExistence type="inferred from homology"/>
<dbReference type="RefSeq" id="WP_238726698.1">
    <property type="nucleotide sequence ID" value="NZ_JAHQCX010000005.1"/>
</dbReference>
<evidence type="ECO:0000256" key="3">
    <source>
        <dbReference type="SAM" id="MobiDB-lite"/>
    </source>
</evidence>
<dbReference type="SUPFAM" id="SSF53850">
    <property type="entry name" value="Periplasmic binding protein-like II"/>
    <property type="match status" value="1"/>
</dbReference>
<evidence type="ECO:0000256" key="4">
    <source>
        <dbReference type="SAM" id="SignalP"/>
    </source>
</evidence>
<dbReference type="PANTHER" id="PTHR43649">
    <property type="entry name" value="ARABINOSE-BINDING PROTEIN-RELATED"/>
    <property type="match status" value="1"/>
</dbReference>
<evidence type="ECO:0000256" key="1">
    <source>
        <dbReference type="ARBA" id="ARBA00008520"/>
    </source>
</evidence>
<keyword evidence="4" id="KW-0732">Signal</keyword>
<name>A0ABS6K6V2_9FIRM</name>
<dbReference type="EMBL" id="JAHQCX010000005">
    <property type="protein sequence ID" value="MBU9726256.1"/>
    <property type="molecule type" value="Genomic_DNA"/>
</dbReference>
<accession>A0ABS6K6V2</accession>
<dbReference type="PROSITE" id="PS51257">
    <property type="entry name" value="PROKAR_LIPOPROTEIN"/>
    <property type="match status" value="1"/>
</dbReference>
<dbReference type="InterPro" id="IPR050490">
    <property type="entry name" value="Bact_solute-bd_prot1"/>
</dbReference>
<protein>
    <submittedName>
        <fullName evidence="5">ABC transporter substrate-binding protein</fullName>
    </submittedName>
</protein>
<keyword evidence="2" id="KW-0813">Transport</keyword>
<comment type="similarity">
    <text evidence="1">Belongs to the bacterial solute-binding protein 1 family.</text>
</comment>
<evidence type="ECO:0000313" key="5">
    <source>
        <dbReference type="EMBL" id="MBU9726256.1"/>
    </source>
</evidence>
<comment type="caution">
    <text evidence="5">The sequence shown here is derived from an EMBL/GenBank/DDBJ whole genome shotgun (WGS) entry which is preliminary data.</text>
</comment>
<dbReference type="InterPro" id="IPR006059">
    <property type="entry name" value="SBP"/>
</dbReference>
<evidence type="ECO:0000256" key="2">
    <source>
        <dbReference type="ARBA" id="ARBA00022448"/>
    </source>
</evidence>
<gene>
    <name evidence="5" type="ORF">KTH90_09540</name>
</gene>
<keyword evidence="6" id="KW-1185">Reference proteome</keyword>
<organism evidence="5 6">
    <name type="scientific">Diplocloster modestus</name>
    <dbReference type="NCBI Taxonomy" id="2850322"/>
    <lineage>
        <taxon>Bacteria</taxon>
        <taxon>Bacillati</taxon>
        <taxon>Bacillota</taxon>
        <taxon>Clostridia</taxon>
        <taxon>Lachnospirales</taxon>
        <taxon>Lachnospiraceae</taxon>
        <taxon>Diplocloster</taxon>
    </lineage>
</organism>
<dbReference type="Pfam" id="PF01547">
    <property type="entry name" value="SBP_bac_1"/>
    <property type="match status" value="1"/>
</dbReference>
<dbReference type="Proteomes" id="UP001314681">
    <property type="component" value="Unassembled WGS sequence"/>
</dbReference>
<dbReference type="PANTHER" id="PTHR43649:SF29">
    <property type="entry name" value="OSMOPROTECTIVE COMPOUNDS-BINDING PROTEIN GGTB"/>
    <property type="match status" value="1"/>
</dbReference>
<sequence>MKAKTVKKVLAVTLALTTAMGMLSGCSNKAKESDNAAPAQTEAGDTNTADPAAGQTDAPAADSKEGGTLTMITPWEFPQEVLDKFKAETGIEVKQDVFATDYETARDARMASGEALDIIGMDQPAARDFSQKGYLTDLTDEAFWANIKENAVNDITNFFGSDKRFGVCYECSALGVWYNKDIFAKYNIQPPTNFEEFISVCDTLVENGVKPLVQGGKDVWPLDQFLRLGTNQLTQTYPTFQKDLEEGKLKWNDPDVVKVLEERLALLQKPEYYGSSLLSTTYDQCWQIMLQQEAAMWVMGNWGVEVMVKSDAEPAFEVGAFAAPNNAKTEDQVMVGDTYTRIFGILETSENKDNAKKFLEFMAQPENAEIHMGKTLGISTVKEAASPDLPASEDWAKITQLPISNTYAFHDKVNEIMDPMLTNIAIGDMTVQEYCDKMQKAQEEDNAAMTK</sequence>
<feature type="region of interest" description="Disordered" evidence="3">
    <location>
        <begin position="28"/>
        <end position="66"/>
    </location>
</feature>
<evidence type="ECO:0000313" key="6">
    <source>
        <dbReference type="Proteomes" id="UP001314681"/>
    </source>
</evidence>
<feature type="chain" id="PRO_5046544453" evidence="4">
    <location>
        <begin position="31"/>
        <end position="451"/>
    </location>
</feature>
<reference evidence="5 6" key="1">
    <citation type="submission" date="2021-06" db="EMBL/GenBank/DDBJ databases">
        <title>Description of novel taxa of the family Lachnospiraceae.</title>
        <authorList>
            <person name="Chaplin A.V."/>
            <person name="Sokolova S.R."/>
            <person name="Pikina A.P."/>
            <person name="Korzhanova M."/>
            <person name="Belova V."/>
            <person name="Korostin D."/>
            <person name="Efimov B.A."/>
        </authorList>
    </citation>
    <scope>NUCLEOTIDE SEQUENCE [LARGE SCALE GENOMIC DNA]</scope>
    <source>
        <strain evidence="5 6">ASD4241</strain>
    </source>
</reference>